<keyword evidence="3" id="KW-1185">Reference proteome</keyword>
<proteinExistence type="predicted"/>
<evidence type="ECO:0000313" key="2">
    <source>
        <dbReference type="EMBL" id="EDQ02882.1"/>
    </source>
</evidence>
<protein>
    <recommendedName>
        <fullName evidence="4">Flp pilus-assembly TadG-like N-terminal domain-containing protein</fullName>
    </recommendedName>
</protein>
<keyword evidence="1" id="KW-0812">Transmembrane</keyword>
<gene>
    <name evidence="2" type="ORF">OIHEL45_20501</name>
</gene>
<sequence length="73" mass="8180">MKRANKTMFSFFKDESGSQTIVFVILLPLLVWSILAMLAFTDMFRVRAIATDATAVIADSLSRQTMPIDADHL</sequence>
<accession>A0ABM9X082</accession>
<comment type="caution">
    <text evidence="2">The sequence shown here is derived from an EMBL/GenBank/DDBJ whole genome shotgun (WGS) entry which is preliminary data.</text>
</comment>
<feature type="transmembrane region" description="Helical" evidence="1">
    <location>
        <begin position="20"/>
        <end position="40"/>
    </location>
</feature>
<dbReference type="Proteomes" id="UP000003257">
    <property type="component" value="Unassembled WGS sequence"/>
</dbReference>
<feature type="non-terminal residue" evidence="2">
    <location>
        <position position="73"/>
    </location>
</feature>
<organism evidence="2 3">
    <name type="scientific">Sulfitobacter indolifex HEL-45</name>
    <dbReference type="NCBI Taxonomy" id="391624"/>
    <lineage>
        <taxon>Bacteria</taxon>
        <taxon>Pseudomonadati</taxon>
        <taxon>Pseudomonadota</taxon>
        <taxon>Alphaproteobacteria</taxon>
        <taxon>Rhodobacterales</taxon>
        <taxon>Roseobacteraceae</taxon>
        <taxon>Sulfitobacter</taxon>
    </lineage>
</organism>
<keyword evidence="1" id="KW-1133">Transmembrane helix</keyword>
<name>A0ABM9X082_9RHOB</name>
<evidence type="ECO:0000256" key="1">
    <source>
        <dbReference type="SAM" id="Phobius"/>
    </source>
</evidence>
<keyword evidence="1" id="KW-0472">Membrane</keyword>
<dbReference type="RefSeq" id="WP_007121542.1">
    <property type="nucleotide sequence ID" value="NZ_ABID01000087.1"/>
</dbReference>
<reference evidence="2 3" key="1">
    <citation type="submission" date="2007-11" db="EMBL/GenBank/DDBJ databases">
        <authorList>
            <person name="Wagner-Dobler I."/>
            <person name="Ferriera S."/>
            <person name="Johnson J."/>
            <person name="Kravitz S."/>
            <person name="Beeson K."/>
            <person name="Sutton G."/>
            <person name="Rogers Y.-H."/>
            <person name="Friedman R."/>
            <person name="Frazier M."/>
            <person name="Venter J.C."/>
        </authorList>
    </citation>
    <scope>NUCLEOTIDE SEQUENCE [LARGE SCALE GENOMIC DNA]</scope>
    <source>
        <strain evidence="2 3">HEL-45</strain>
    </source>
</reference>
<dbReference type="EMBL" id="ABID01000087">
    <property type="protein sequence ID" value="EDQ02882.1"/>
    <property type="molecule type" value="Genomic_DNA"/>
</dbReference>
<evidence type="ECO:0000313" key="3">
    <source>
        <dbReference type="Proteomes" id="UP000003257"/>
    </source>
</evidence>
<evidence type="ECO:0008006" key="4">
    <source>
        <dbReference type="Google" id="ProtNLM"/>
    </source>
</evidence>